<protein>
    <submittedName>
        <fullName evidence="8">MBL fold metallo-hydrolase</fullName>
    </submittedName>
</protein>
<proteinExistence type="inferred from homology"/>
<dbReference type="InterPro" id="IPR001279">
    <property type="entry name" value="Metallo-B-lactamas"/>
</dbReference>
<evidence type="ECO:0000256" key="5">
    <source>
        <dbReference type="ARBA" id="ARBA00023004"/>
    </source>
</evidence>
<sequence>MTPSAWLSGSVGENDNTTTGEDFTVNTVQISKHVWWAGVKDPDLRVFDIVMPTQYGTTYNAYVVRGEKTALIDTVKKQFSAEYFAKVESLVPLDAVDYLIVNHTEPDHSGAIAELLKQSPKLQIVCSGAALPFVRNVLNDDTPLTTVKDDAVIDLGGVTLKFKIMPYMHWPDTMMEFCPEDKVLFSCDGFASHLSGESVFDEDTRVDLPREMKYYFDAIMRPFSGYIRRNMPKLDGLDIDMVAPSHGPVLRKYAAQFIQDYRDWTVDKLAGAPRVTIFYVSNYGNTGLLAEAIDKGLTEAGLKTDLVELSTCPVEKAQDLIERSAAILIGTPTFNSDAPRPVWDLMNLFSTVYSIGKKAAVFGSYGWGGEGTKLIAERLSSMKLKVYPETYRARLIPSAKEMTEVHDFARKVAEFVRE</sequence>
<name>A0A855XDS2_9BACT</name>
<keyword evidence="8" id="KW-0378">Hydrolase</keyword>
<dbReference type="CDD" id="cd07709">
    <property type="entry name" value="flavodiiron_proteins_MBL-fold"/>
    <property type="match status" value="1"/>
</dbReference>
<evidence type="ECO:0000313" key="9">
    <source>
        <dbReference type="Proteomes" id="UP000250918"/>
    </source>
</evidence>
<keyword evidence="3" id="KW-0813">Transport</keyword>
<dbReference type="PANTHER" id="PTHR32145:SF11">
    <property type="entry name" value="DIFLAVIN FLAVOPROTEIN A 2-RELATED"/>
    <property type="match status" value="1"/>
</dbReference>
<dbReference type="InterPro" id="IPR016440">
    <property type="entry name" value="Rubredoxin-O_OxRdtase"/>
</dbReference>
<reference evidence="8 9" key="1">
    <citation type="journal article" date="2018" name="ISME J.">
        <title>A methanotrophic archaeon couples anaerobic oxidation of methane to Fe(III) reduction.</title>
        <authorList>
            <person name="Cai C."/>
            <person name="Leu A.O."/>
            <person name="Xie G.J."/>
            <person name="Guo J."/>
            <person name="Feng Y."/>
            <person name="Zhao J.X."/>
            <person name="Tyson G.W."/>
            <person name="Yuan Z."/>
            <person name="Hu S."/>
        </authorList>
    </citation>
    <scope>NUCLEOTIDE SEQUENCE [LARGE SCALE GENOMIC DNA]</scope>
    <source>
        <strain evidence="8">FeB_12</strain>
    </source>
</reference>
<dbReference type="InterPro" id="IPR001226">
    <property type="entry name" value="Flavodoxin_CS"/>
</dbReference>
<dbReference type="InterPro" id="IPR029039">
    <property type="entry name" value="Flavoprotein-like_sf"/>
</dbReference>
<dbReference type="InterPro" id="IPR036866">
    <property type="entry name" value="RibonucZ/Hydroxyglut_hydro"/>
</dbReference>
<dbReference type="GO" id="GO:0009055">
    <property type="term" value="F:electron transfer activity"/>
    <property type="evidence" value="ECO:0007669"/>
    <property type="project" value="InterPro"/>
</dbReference>
<evidence type="ECO:0000259" key="7">
    <source>
        <dbReference type="PROSITE" id="PS50902"/>
    </source>
</evidence>
<comment type="caution">
    <text evidence="8">The sequence shown here is derived from an EMBL/GenBank/DDBJ whole genome shotgun (WGS) entry which is preliminary data.</text>
</comment>
<organism evidence="8 9">
    <name type="scientific">candidate division GN15 bacterium</name>
    <dbReference type="NCBI Taxonomy" id="2072418"/>
    <lineage>
        <taxon>Bacteria</taxon>
        <taxon>candidate division GN15</taxon>
    </lineage>
</organism>
<dbReference type="SMART" id="SM00849">
    <property type="entry name" value="Lactamase_B"/>
    <property type="match status" value="1"/>
</dbReference>
<evidence type="ECO:0000256" key="3">
    <source>
        <dbReference type="ARBA" id="ARBA00022448"/>
    </source>
</evidence>
<dbReference type="Gene3D" id="3.60.15.10">
    <property type="entry name" value="Ribonuclease Z/Hydroxyacylglutathione hydrolase-like"/>
    <property type="match status" value="1"/>
</dbReference>
<dbReference type="GO" id="GO:0016787">
    <property type="term" value="F:hydrolase activity"/>
    <property type="evidence" value="ECO:0007669"/>
    <property type="project" value="UniProtKB-KW"/>
</dbReference>
<dbReference type="Pfam" id="PF00258">
    <property type="entry name" value="Flavodoxin_1"/>
    <property type="match status" value="1"/>
</dbReference>
<evidence type="ECO:0000256" key="1">
    <source>
        <dbReference type="ARBA" id="ARBA00001962"/>
    </source>
</evidence>
<dbReference type="PROSITE" id="PS00201">
    <property type="entry name" value="FLAVODOXIN"/>
    <property type="match status" value="1"/>
</dbReference>
<dbReference type="PROSITE" id="PS50902">
    <property type="entry name" value="FLAVODOXIN_LIKE"/>
    <property type="match status" value="1"/>
</dbReference>
<evidence type="ECO:0000313" key="8">
    <source>
        <dbReference type="EMBL" id="PWB76235.1"/>
    </source>
</evidence>
<evidence type="ECO:0000256" key="2">
    <source>
        <dbReference type="ARBA" id="ARBA00007121"/>
    </source>
</evidence>
<dbReference type="Proteomes" id="UP000250918">
    <property type="component" value="Unassembled WGS sequence"/>
</dbReference>
<keyword evidence="5" id="KW-0408">Iron</keyword>
<keyword evidence="4" id="KW-0249">Electron transport</keyword>
<dbReference type="SUPFAM" id="SSF52218">
    <property type="entry name" value="Flavoproteins"/>
    <property type="match status" value="1"/>
</dbReference>
<dbReference type="EMBL" id="PQAP01000003">
    <property type="protein sequence ID" value="PWB76235.1"/>
    <property type="molecule type" value="Genomic_DNA"/>
</dbReference>
<accession>A0A855XDS2</accession>
<dbReference type="InterPro" id="IPR051285">
    <property type="entry name" value="NADH_oxidoreductase_modular"/>
</dbReference>
<dbReference type="InterPro" id="IPR045761">
    <property type="entry name" value="ODP_dom"/>
</dbReference>
<comment type="similarity">
    <text evidence="2">In the N-terminal section; belongs to the zinc metallo-hydrolase group 3 family.</text>
</comment>
<dbReference type="SUPFAM" id="SSF56281">
    <property type="entry name" value="Metallo-hydrolase/oxidoreductase"/>
    <property type="match status" value="1"/>
</dbReference>
<dbReference type="GO" id="GO:0046872">
    <property type="term" value="F:metal ion binding"/>
    <property type="evidence" value="ECO:0007669"/>
    <property type="project" value="InterPro"/>
</dbReference>
<dbReference type="AlphaFoldDB" id="A0A855XDS2"/>
<feature type="region of interest" description="Disordered" evidence="6">
    <location>
        <begin position="1"/>
        <end position="21"/>
    </location>
</feature>
<dbReference type="PIRSF" id="PIRSF005243">
    <property type="entry name" value="ROO"/>
    <property type="match status" value="1"/>
</dbReference>
<feature type="domain" description="Flavodoxin-like" evidence="7">
    <location>
        <begin position="275"/>
        <end position="413"/>
    </location>
</feature>
<dbReference type="InterPro" id="IPR008254">
    <property type="entry name" value="Flavodoxin/NO_synth"/>
</dbReference>
<dbReference type="Gene3D" id="3.40.50.360">
    <property type="match status" value="1"/>
</dbReference>
<evidence type="ECO:0000256" key="4">
    <source>
        <dbReference type="ARBA" id="ARBA00022982"/>
    </source>
</evidence>
<comment type="cofactor">
    <cofactor evidence="1">
        <name>Fe cation</name>
        <dbReference type="ChEBI" id="CHEBI:24875"/>
    </cofactor>
</comment>
<dbReference type="GO" id="GO:0016491">
    <property type="term" value="F:oxidoreductase activity"/>
    <property type="evidence" value="ECO:0007669"/>
    <property type="project" value="InterPro"/>
</dbReference>
<evidence type="ECO:0000256" key="6">
    <source>
        <dbReference type="SAM" id="MobiDB-lite"/>
    </source>
</evidence>
<dbReference type="PANTHER" id="PTHR32145">
    <property type="entry name" value="DIFLAVIN FLAVOPROTEIN A 2-RELATED"/>
    <property type="match status" value="1"/>
</dbReference>
<dbReference type="GO" id="GO:0010181">
    <property type="term" value="F:FMN binding"/>
    <property type="evidence" value="ECO:0007669"/>
    <property type="project" value="InterPro"/>
</dbReference>
<gene>
    <name evidence="8" type="ORF">C3F09_00735</name>
</gene>
<dbReference type="Pfam" id="PF19583">
    <property type="entry name" value="ODP"/>
    <property type="match status" value="1"/>
</dbReference>